<protein>
    <submittedName>
        <fullName evidence="2">Putative ovule protein</fullName>
    </submittedName>
</protein>
<name>A0A0V0GEP5_SOLCH</name>
<sequence>MAPVTCPLQFVAGLVKFSTMPAVPTLSFQKDSNFKFENPFQIQSVFPLFSYLHLLYLSIFFFI</sequence>
<evidence type="ECO:0000256" key="1">
    <source>
        <dbReference type="SAM" id="Phobius"/>
    </source>
</evidence>
<accession>A0A0V0GEP5</accession>
<evidence type="ECO:0000313" key="2">
    <source>
        <dbReference type="EMBL" id="JAP06689.1"/>
    </source>
</evidence>
<feature type="transmembrane region" description="Helical" evidence="1">
    <location>
        <begin position="45"/>
        <end position="62"/>
    </location>
</feature>
<keyword evidence="1" id="KW-0472">Membrane</keyword>
<dbReference type="AlphaFoldDB" id="A0A0V0GEP5"/>
<feature type="non-terminal residue" evidence="2">
    <location>
        <position position="63"/>
    </location>
</feature>
<reference evidence="2" key="1">
    <citation type="submission" date="2015-12" db="EMBL/GenBank/DDBJ databases">
        <title>Gene expression during late stages of embryo sac development: a critical building block for successful pollen-pistil interactions.</title>
        <authorList>
            <person name="Liu Y."/>
            <person name="Joly V."/>
            <person name="Sabar M."/>
            <person name="Matton D.P."/>
        </authorList>
    </citation>
    <scope>NUCLEOTIDE SEQUENCE</scope>
</reference>
<keyword evidence="1" id="KW-0812">Transmembrane</keyword>
<proteinExistence type="predicted"/>
<organism evidence="2">
    <name type="scientific">Solanum chacoense</name>
    <name type="common">Chaco potato</name>
    <dbReference type="NCBI Taxonomy" id="4108"/>
    <lineage>
        <taxon>Eukaryota</taxon>
        <taxon>Viridiplantae</taxon>
        <taxon>Streptophyta</taxon>
        <taxon>Embryophyta</taxon>
        <taxon>Tracheophyta</taxon>
        <taxon>Spermatophyta</taxon>
        <taxon>Magnoliopsida</taxon>
        <taxon>eudicotyledons</taxon>
        <taxon>Gunneridae</taxon>
        <taxon>Pentapetalae</taxon>
        <taxon>asterids</taxon>
        <taxon>lamiids</taxon>
        <taxon>Solanales</taxon>
        <taxon>Solanaceae</taxon>
        <taxon>Solanoideae</taxon>
        <taxon>Solaneae</taxon>
        <taxon>Solanum</taxon>
    </lineage>
</organism>
<keyword evidence="1" id="KW-1133">Transmembrane helix</keyword>
<dbReference type="EMBL" id="GEDG01040554">
    <property type="protein sequence ID" value="JAP06689.1"/>
    <property type="molecule type" value="Transcribed_RNA"/>
</dbReference>